<protein>
    <submittedName>
        <fullName evidence="1">Uncharacterized protein FVRRES_07645</fullName>
    </submittedName>
</protein>
<keyword evidence="2" id="KW-1185">Reference proteome</keyword>
<dbReference type="EMBL" id="BSXG01000128">
    <property type="protein sequence ID" value="GME46850.1"/>
    <property type="molecule type" value="Genomic_DNA"/>
</dbReference>
<reference evidence="1" key="1">
    <citation type="submission" date="2024-09" db="EMBL/GenBank/DDBJ databases">
        <title>Draft Genome Sequences of Neofusicoccum parvum.</title>
        <authorList>
            <person name="Ashida A."/>
            <person name="Camagna M."/>
            <person name="Tanaka A."/>
            <person name="Takemoto D."/>
        </authorList>
    </citation>
    <scope>NUCLEOTIDE SEQUENCE</scope>
    <source>
        <strain evidence="1">PPO83</strain>
    </source>
</reference>
<proteinExistence type="predicted"/>
<dbReference type="Proteomes" id="UP001165186">
    <property type="component" value="Unassembled WGS sequence"/>
</dbReference>
<organism evidence="1 2">
    <name type="scientific">Neofusicoccum parvum</name>
    <dbReference type="NCBI Taxonomy" id="310453"/>
    <lineage>
        <taxon>Eukaryota</taxon>
        <taxon>Fungi</taxon>
        <taxon>Dikarya</taxon>
        <taxon>Ascomycota</taxon>
        <taxon>Pezizomycotina</taxon>
        <taxon>Dothideomycetes</taxon>
        <taxon>Dothideomycetes incertae sedis</taxon>
        <taxon>Botryosphaeriales</taxon>
        <taxon>Botryosphaeriaceae</taxon>
        <taxon>Neofusicoccum</taxon>
    </lineage>
</organism>
<comment type="caution">
    <text evidence="1">The sequence shown here is derived from an EMBL/GenBank/DDBJ whole genome shotgun (WGS) entry which is preliminary data.</text>
</comment>
<evidence type="ECO:0000313" key="2">
    <source>
        <dbReference type="Proteomes" id="UP001165186"/>
    </source>
</evidence>
<evidence type="ECO:0000313" key="1">
    <source>
        <dbReference type="EMBL" id="GME46850.1"/>
    </source>
</evidence>
<gene>
    <name evidence="1" type="primary">g3359</name>
    <name evidence="1" type="ORF">NpPPO83_00003359</name>
</gene>
<accession>A0ACB5SL57</accession>
<sequence length="167" mass="17968">MHFHTAITIALGSAGFSLGDIVSVSLPSGFFEGSQTGIGSWFRSTNDGTNGNSWCGYPYYDSDPVFAVSLKAMGGATWSSDPDAWREQAGKYCGLEAKIKDPATGKTKLMYIGDAFDDAWVRTPASIDIMIDAFSEIHGSPNNDKNDVINDVEWELTGNSNTEYAAS</sequence>
<name>A0ACB5SL57_9PEZI</name>